<evidence type="ECO:0000313" key="1">
    <source>
        <dbReference type="EMBL" id="MBO8460964.1"/>
    </source>
</evidence>
<dbReference type="Proteomes" id="UP000823641">
    <property type="component" value="Unassembled WGS sequence"/>
</dbReference>
<comment type="caution">
    <text evidence="1">The sequence shown here is derived from an EMBL/GenBank/DDBJ whole genome shotgun (WGS) entry which is preliminary data.</text>
</comment>
<reference evidence="1" key="1">
    <citation type="submission" date="2020-10" db="EMBL/GenBank/DDBJ databases">
        <authorList>
            <person name="Gilroy R."/>
        </authorList>
    </citation>
    <scope>NUCLEOTIDE SEQUENCE</scope>
    <source>
        <strain evidence="1">G3-3990</strain>
    </source>
</reference>
<reference evidence="1" key="2">
    <citation type="journal article" date="2021" name="PeerJ">
        <title>Extensive microbial diversity within the chicken gut microbiome revealed by metagenomics and culture.</title>
        <authorList>
            <person name="Gilroy R."/>
            <person name="Ravi A."/>
            <person name="Getino M."/>
            <person name="Pursley I."/>
            <person name="Horton D.L."/>
            <person name="Alikhan N.F."/>
            <person name="Baker D."/>
            <person name="Gharbi K."/>
            <person name="Hall N."/>
            <person name="Watson M."/>
            <person name="Adriaenssens E.M."/>
            <person name="Foster-Nyarko E."/>
            <person name="Jarju S."/>
            <person name="Secka A."/>
            <person name="Antonio M."/>
            <person name="Oren A."/>
            <person name="Chaudhuri R.R."/>
            <person name="La Ragione R."/>
            <person name="Hildebrand F."/>
            <person name="Pallen M.J."/>
        </authorList>
    </citation>
    <scope>NUCLEOTIDE SEQUENCE</scope>
    <source>
        <strain evidence="1">G3-3990</strain>
    </source>
</reference>
<organism evidence="1 2">
    <name type="scientific">Candidatus Gallipaludibacter merdavium</name>
    <dbReference type="NCBI Taxonomy" id="2840839"/>
    <lineage>
        <taxon>Bacteria</taxon>
        <taxon>Pseudomonadati</taxon>
        <taxon>Bacteroidota</taxon>
        <taxon>Bacteroidia</taxon>
        <taxon>Bacteroidales</taxon>
        <taxon>Candidatus Gallipaludibacter</taxon>
    </lineage>
</organism>
<dbReference type="CDD" id="cd02440">
    <property type="entry name" value="AdoMet_MTases"/>
    <property type="match status" value="1"/>
</dbReference>
<protein>
    <submittedName>
        <fullName evidence="1">Class I SAM-dependent methyltransferase</fullName>
    </submittedName>
</protein>
<dbReference type="Gene3D" id="3.40.50.150">
    <property type="entry name" value="Vaccinia Virus protein VP39"/>
    <property type="match status" value="1"/>
</dbReference>
<evidence type="ECO:0000313" key="2">
    <source>
        <dbReference type="Proteomes" id="UP000823641"/>
    </source>
</evidence>
<dbReference type="EMBL" id="JADIMG010000106">
    <property type="protein sequence ID" value="MBO8460964.1"/>
    <property type="molecule type" value="Genomic_DNA"/>
</dbReference>
<dbReference type="AlphaFoldDB" id="A0A9D9HV67"/>
<proteinExistence type="predicted"/>
<keyword evidence="1" id="KW-0808">Transferase</keyword>
<sequence length="258" mass="29919">MGNLRKAWMCARYFMSARNMRGFGIHSPYLYEFVQQVICNRHPYYCFARLEAMRRMLLHDDSVVYVKDYGTGVSGERKVSSIARRSLASPRYAQMLFRMAVYTKSKRILELGTSLGLTACYLASSGNVHCTTVEGSEKLVEIAKKIARKFHLNNIRFLCGNLDELLDSALRTYGPFDMVYFDANHTEEATLRYFEMALQARTEESIFVFDDIRASEGMSRAWNVIRHHKDVTASVDVYRLGVVFFSSRFKQKTYYVKR</sequence>
<dbReference type="Pfam" id="PF13578">
    <property type="entry name" value="Methyltransf_24"/>
    <property type="match status" value="1"/>
</dbReference>
<name>A0A9D9HV67_9BACT</name>
<dbReference type="GO" id="GO:0008168">
    <property type="term" value="F:methyltransferase activity"/>
    <property type="evidence" value="ECO:0007669"/>
    <property type="project" value="UniProtKB-KW"/>
</dbReference>
<gene>
    <name evidence="1" type="ORF">IAA73_11655</name>
</gene>
<dbReference type="GO" id="GO:0032259">
    <property type="term" value="P:methylation"/>
    <property type="evidence" value="ECO:0007669"/>
    <property type="project" value="UniProtKB-KW"/>
</dbReference>
<accession>A0A9D9HV67</accession>
<keyword evidence="1" id="KW-0489">Methyltransferase</keyword>
<dbReference type="InterPro" id="IPR029063">
    <property type="entry name" value="SAM-dependent_MTases_sf"/>
</dbReference>
<dbReference type="SUPFAM" id="SSF53335">
    <property type="entry name" value="S-adenosyl-L-methionine-dependent methyltransferases"/>
    <property type="match status" value="1"/>
</dbReference>